<comment type="caution">
    <text evidence="2">The sequence shown here is derived from an EMBL/GenBank/DDBJ whole genome shotgun (WGS) entry which is preliminary data.</text>
</comment>
<evidence type="ECO:0000313" key="3">
    <source>
        <dbReference type="Proteomes" id="UP000179807"/>
    </source>
</evidence>
<gene>
    <name evidence="2" type="ORF">TRFO_42754</name>
</gene>
<organism evidence="2 3">
    <name type="scientific">Tritrichomonas foetus</name>
    <dbReference type="NCBI Taxonomy" id="1144522"/>
    <lineage>
        <taxon>Eukaryota</taxon>
        <taxon>Metamonada</taxon>
        <taxon>Parabasalia</taxon>
        <taxon>Tritrichomonadida</taxon>
        <taxon>Tritrichomonadidae</taxon>
        <taxon>Tritrichomonas</taxon>
    </lineage>
</organism>
<accession>A0A1J4KZI7</accession>
<evidence type="ECO:0000256" key="1">
    <source>
        <dbReference type="SAM" id="MobiDB-lite"/>
    </source>
</evidence>
<feature type="compositionally biased region" description="Polar residues" evidence="1">
    <location>
        <begin position="100"/>
        <end position="116"/>
    </location>
</feature>
<feature type="region of interest" description="Disordered" evidence="1">
    <location>
        <begin position="1"/>
        <end position="26"/>
    </location>
</feature>
<dbReference type="GeneID" id="94849175"/>
<sequence>MRHEKGSAHNKKLKQSGVKAKKVSTETKIQKTNEVIKKDDKSNLLNNLPFWINSPNSIFARSFNQVSDCSHHENQFPVDLFDNLTGNGISQCEPKIESSGFDSSFEENSPIETSYETDVKSDTDEHYEKEKKNLNESESDPEIGMIIWEDWHISVPEVEKHQITTNKYLEWY</sequence>
<dbReference type="VEuPathDB" id="TrichDB:TRFO_42754"/>
<feature type="region of interest" description="Disordered" evidence="1">
    <location>
        <begin position="93"/>
        <end position="139"/>
    </location>
</feature>
<proteinExistence type="predicted"/>
<evidence type="ECO:0000313" key="2">
    <source>
        <dbReference type="EMBL" id="OHT15005.1"/>
    </source>
</evidence>
<dbReference type="Proteomes" id="UP000179807">
    <property type="component" value="Unassembled WGS sequence"/>
</dbReference>
<name>A0A1J4KZI7_9EUKA</name>
<dbReference type="EMBL" id="MLAK01000283">
    <property type="protein sequence ID" value="OHT15005.1"/>
    <property type="molecule type" value="Genomic_DNA"/>
</dbReference>
<reference evidence="2" key="1">
    <citation type="submission" date="2016-10" db="EMBL/GenBank/DDBJ databases">
        <authorList>
            <person name="Benchimol M."/>
            <person name="Almeida L.G."/>
            <person name="Vasconcelos A.T."/>
            <person name="Perreira-Neves A."/>
            <person name="Rosa I.A."/>
            <person name="Tasca T."/>
            <person name="Bogo M.R."/>
            <person name="de Souza W."/>
        </authorList>
    </citation>
    <scope>NUCLEOTIDE SEQUENCE [LARGE SCALE GENOMIC DNA]</scope>
    <source>
        <strain evidence="2">K</strain>
    </source>
</reference>
<dbReference type="RefSeq" id="XP_068368141.1">
    <property type="nucleotide sequence ID" value="XM_068514471.1"/>
</dbReference>
<protein>
    <submittedName>
        <fullName evidence="2">Uncharacterized protein</fullName>
    </submittedName>
</protein>
<feature type="compositionally biased region" description="Basic residues" evidence="1">
    <location>
        <begin position="8"/>
        <end position="22"/>
    </location>
</feature>
<feature type="compositionally biased region" description="Basic and acidic residues" evidence="1">
    <location>
        <begin position="117"/>
        <end position="135"/>
    </location>
</feature>
<dbReference type="AlphaFoldDB" id="A0A1J4KZI7"/>
<keyword evidence="3" id="KW-1185">Reference proteome</keyword>